<comment type="caution">
    <text evidence="7">The sequence shown here is derived from an EMBL/GenBank/DDBJ whole genome shotgun (WGS) entry which is preliminary data.</text>
</comment>
<sequence length="188" mass="20307">MNIKAKIEKTGSLLTSIGVTLPIFKTALAAGISWWLATLFLPHFFPYLAPLAAVLVSNATAAESLEKAKNRISGVIGGVMLSILIAHWIPVSGVAVFLSVLIGLALATLLKLNQEIANQIGVSVIMVLAFINSPGYEWARILETIFGSIIAIFINVILIPPKTLSSKIKKMHRMKRKKRSLITDAPHG</sequence>
<dbReference type="RefSeq" id="WP_081943708.1">
    <property type="nucleotide sequence ID" value="NZ_JACEIP010000021.1"/>
</dbReference>
<evidence type="ECO:0000313" key="8">
    <source>
        <dbReference type="Proteomes" id="UP000530514"/>
    </source>
</evidence>
<dbReference type="InterPro" id="IPR049453">
    <property type="entry name" value="Memb_transporter_dom"/>
</dbReference>
<evidence type="ECO:0000256" key="4">
    <source>
        <dbReference type="ARBA" id="ARBA00023136"/>
    </source>
</evidence>
<evidence type="ECO:0000256" key="5">
    <source>
        <dbReference type="SAM" id="Phobius"/>
    </source>
</evidence>
<dbReference type="OrthoDB" id="848621at2"/>
<accession>A0A7W2AIG2</accession>
<keyword evidence="3 5" id="KW-1133">Transmembrane helix</keyword>
<comment type="subcellular location">
    <subcellularLocation>
        <location evidence="1">Membrane</location>
        <topology evidence="1">Multi-pass membrane protein</topology>
    </subcellularLocation>
</comment>
<name>A0A7W2AIG2_9BACL</name>
<evidence type="ECO:0000259" key="6">
    <source>
        <dbReference type="Pfam" id="PF13515"/>
    </source>
</evidence>
<evidence type="ECO:0000256" key="2">
    <source>
        <dbReference type="ARBA" id="ARBA00022692"/>
    </source>
</evidence>
<feature type="transmembrane region" description="Helical" evidence="5">
    <location>
        <begin position="72"/>
        <end position="89"/>
    </location>
</feature>
<protein>
    <submittedName>
        <fullName evidence="7">FUSC family protein</fullName>
    </submittedName>
</protein>
<dbReference type="GO" id="GO:0016020">
    <property type="term" value="C:membrane"/>
    <property type="evidence" value="ECO:0007669"/>
    <property type="project" value="UniProtKB-SubCell"/>
</dbReference>
<reference evidence="7 8" key="1">
    <citation type="submission" date="2020-07" db="EMBL/GenBank/DDBJ databases">
        <authorList>
            <person name="Feng H."/>
        </authorList>
    </citation>
    <scope>NUCLEOTIDE SEQUENCE [LARGE SCALE GENOMIC DNA]</scope>
    <source>
        <strain evidence="8">s-11</strain>
    </source>
</reference>
<feature type="transmembrane region" description="Helical" evidence="5">
    <location>
        <begin position="95"/>
        <end position="113"/>
    </location>
</feature>
<feature type="transmembrane region" description="Helical" evidence="5">
    <location>
        <begin position="39"/>
        <end position="60"/>
    </location>
</feature>
<dbReference type="Pfam" id="PF13515">
    <property type="entry name" value="FUSC_2"/>
    <property type="match status" value="1"/>
</dbReference>
<feature type="transmembrane region" description="Helical" evidence="5">
    <location>
        <begin position="145"/>
        <end position="164"/>
    </location>
</feature>
<feature type="domain" description="Integral membrane bound transporter" evidence="6">
    <location>
        <begin position="35"/>
        <end position="154"/>
    </location>
</feature>
<dbReference type="AlphaFoldDB" id="A0A7W2AIG2"/>
<keyword evidence="4 5" id="KW-0472">Membrane</keyword>
<dbReference type="Proteomes" id="UP000530514">
    <property type="component" value="Unassembled WGS sequence"/>
</dbReference>
<keyword evidence="8" id="KW-1185">Reference proteome</keyword>
<gene>
    <name evidence="7" type="ORF">H1164_12710</name>
</gene>
<proteinExistence type="predicted"/>
<evidence type="ECO:0000256" key="3">
    <source>
        <dbReference type="ARBA" id="ARBA00022989"/>
    </source>
</evidence>
<organism evidence="7 8">
    <name type="scientific">Thermoactinomyces daqus</name>
    <dbReference type="NCBI Taxonomy" id="1329516"/>
    <lineage>
        <taxon>Bacteria</taxon>
        <taxon>Bacillati</taxon>
        <taxon>Bacillota</taxon>
        <taxon>Bacilli</taxon>
        <taxon>Bacillales</taxon>
        <taxon>Thermoactinomycetaceae</taxon>
        <taxon>Thermoactinomyces</taxon>
    </lineage>
</organism>
<dbReference type="EMBL" id="JACEIP010000021">
    <property type="protein sequence ID" value="MBA4543751.1"/>
    <property type="molecule type" value="Genomic_DNA"/>
</dbReference>
<evidence type="ECO:0000313" key="7">
    <source>
        <dbReference type="EMBL" id="MBA4543751.1"/>
    </source>
</evidence>
<keyword evidence="2 5" id="KW-0812">Transmembrane</keyword>
<evidence type="ECO:0000256" key="1">
    <source>
        <dbReference type="ARBA" id="ARBA00004141"/>
    </source>
</evidence>
<feature type="transmembrane region" description="Helical" evidence="5">
    <location>
        <begin position="120"/>
        <end position="139"/>
    </location>
</feature>